<accession>A0A1E5FYV3</accession>
<keyword evidence="3" id="KW-0547">Nucleotide-binding</keyword>
<evidence type="ECO:0000313" key="7">
    <source>
        <dbReference type="Proteomes" id="UP000094296"/>
    </source>
</evidence>
<evidence type="ECO:0000256" key="2">
    <source>
        <dbReference type="ARBA" id="ARBA00022448"/>
    </source>
</evidence>
<reference evidence="6 7" key="1">
    <citation type="submission" date="2016-09" db="EMBL/GenBank/DDBJ databases">
        <title>Draft genome sequence for the type strain of Desulfuribacillus alkaliarsenatis AHT28, an obligately anaerobic, sulfidogenic bacterium isolated from Russian soda lake sediments.</title>
        <authorList>
            <person name="Abin C.A."/>
            <person name="Hollibaugh J.T."/>
        </authorList>
    </citation>
    <scope>NUCLEOTIDE SEQUENCE [LARGE SCALE GENOMIC DNA]</scope>
    <source>
        <strain evidence="6 7">AHT28</strain>
    </source>
</reference>
<dbReference type="PROSITE" id="PS00211">
    <property type="entry name" value="ABC_TRANSPORTER_1"/>
    <property type="match status" value="1"/>
</dbReference>
<keyword evidence="7" id="KW-1185">Reference proteome</keyword>
<dbReference type="InterPro" id="IPR017871">
    <property type="entry name" value="ABC_transporter-like_CS"/>
</dbReference>
<proteinExistence type="inferred from homology"/>
<dbReference type="Pfam" id="PF00005">
    <property type="entry name" value="ABC_tran"/>
    <property type="match status" value="1"/>
</dbReference>
<keyword evidence="2" id="KW-0813">Transport</keyword>
<evidence type="ECO:0000256" key="1">
    <source>
        <dbReference type="ARBA" id="ARBA00005417"/>
    </source>
</evidence>
<dbReference type="InterPro" id="IPR050153">
    <property type="entry name" value="Metal_Ion_Import_ABC"/>
</dbReference>
<comment type="caution">
    <text evidence="6">The sequence shown here is derived from an EMBL/GenBank/DDBJ whole genome shotgun (WGS) entry which is preliminary data.</text>
</comment>
<dbReference type="Gene3D" id="3.40.50.300">
    <property type="entry name" value="P-loop containing nucleotide triphosphate hydrolases"/>
    <property type="match status" value="1"/>
</dbReference>
<dbReference type="SUPFAM" id="SSF52540">
    <property type="entry name" value="P-loop containing nucleoside triphosphate hydrolases"/>
    <property type="match status" value="1"/>
</dbReference>
<evidence type="ECO:0000256" key="3">
    <source>
        <dbReference type="ARBA" id="ARBA00022741"/>
    </source>
</evidence>
<dbReference type="PANTHER" id="PTHR42734">
    <property type="entry name" value="METAL TRANSPORT SYSTEM ATP-BINDING PROTEIN TM_0124-RELATED"/>
    <property type="match status" value="1"/>
</dbReference>
<organism evidence="6 7">
    <name type="scientific">Desulfuribacillus alkaliarsenatis</name>
    <dbReference type="NCBI Taxonomy" id="766136"/>
    <lineage>
        <taxon>Bacteria</taxon>
        <taxon>Bacillati</taxon>
        <taxon>Bacillota</taxon>
        <taxon>Desulfuribacillia</taxon>
        <taxon>Desulfuribacillales</taxon>
        <taxon>Desulfuribacillaceae</taxon>
        <taxon>Desulfuribacillus</taxon>
    </lineage>
</organism>
<evidence type="ECO:0000313" key="6">
    <source>
        <dbReference type="EMBL" id="OEF95718.1"/>
    </source>
</evidence>
<dbReference type="SMART" id="SM00382">
    <property type="entry name" value="AAA"/>
    <property type="match status" value="1"/>
</dbReference>
<dbReference type="Proteomes" id="UP000094296">
    <property type="component" value="Unassembled WGS sequence"/>
</dbReference>
<dbReference type="PROSITE" id="PS50893">
    <property type="entry name" value="ABC_TRANSPORTER_2"/>
    <property type="match status" value="1"/>
</dbReference>
<protein>
    <submittedName>
        <fullName evidence="6">Molybdenum ABC transporter ATP-binding protein</fullName>
    </submittedName>
</protein>
<dbReference type="STRING" id="766136.BHF68_11470"/>
<sequence>MVLHITNLSWRREQKYILQNINWSIRHGEHWALLGLNGSGKTTLLNIINGYIWPTSGEVEVLGKKFGSFDLRVLRKSIGWVSSSLQEKLYRNETAEDIIISGKYATIGLYDNPVEDDRDLAMQQLQLLDCEHLFKRTYNTLSQGERQKVLIARALMSSPKLLILDEPCAGLDVFSREHLLNTIESLAQQVDAPTLIYVTHHIEEIMPVFNKTLLLKQGTVHSGGNTQEVLTSSRLSNFFNHNVEVQWSNERAWLKIL</sequence>
<evidence type="ECO:0000259" key="5">
    <source>
        <dbReference type="PROSITE" id="PS50893"/>
    </source>
</evidence>
<evidence type="ECO:0000256" key="4">
    <source>
        <dbReference type="ARBA" id="ARBA00022840"/>
    </source>
</evidence>
<feature type="domain" description="ABC transporter" evidence="5">
    <location>
        <begin position="3"/>
        <end position="242"/>
    </location>
</feature>
<gene>
    <name evidence="6" type="ORF">BHF68_11470</name>
</gene>
<dbReference type="InterPro" id="IPR003439">
    <property type="entry name" value="ABC_transporter-like_ATP-bd"/>
</dbReference>
<dbReference type="AlphaFoldDB" id="A0A1E5FYV3"/>
<dbReference type="OrthoDB" id="9789994at2"/>
<name>A0A1E5FYV3_9FIRM</name>
<dbReference type="PANTHER" id="PTHR42734:SF6">
    <property type="entry name" value="MOLYBDATE IMPORT ATP-BINDING PROTEIN MOLC"/>
    <property type="match status" value="1"/>
</dbReference>
<dbReference type="InterPro" id="IPR027417">
    <property type="entry name" value="P-loop_NTPase"/>
</dbReference>
<dbReference type="RefSeq" id="WP_069644284.1">
    <property type="nucleotide sequence ID" value="NZ_MIJE01000035.1"/>
</dbReference>
<dbReference type="EMBL" id="MIJE01000035">
    <property type="protein sequence ID" value="OEF95718.1"/>
    <property type="molecule type" value="Genomic_DNA"/>
</dbReference>
<dbReference type="InterPro" id="IPR003593">
    <property type="entry name" value="AAA+_ATPase"/>
</dbReference>
<dbReference type="GO" id="GO:0005524">
    <property type="term" value="F:ATP binding"/>
    <property type="evidence" value="ECO:0007669"/>
    <property type="project" value="UniProtKB-KW"/>
</dbReference>
<comment type="similarity">
    <text evidence="1">Belongs to the ABC transporter superfamily.</text>
</comment>
<dbReference type="GO" id="GO:0016887">
    <property type="term" value="F:ATP hydrolysis activity"/>
    <property type="evidence" value="ECO:0007669"/>
    <property type="project" value="InterPro"/>
</dbReference>
<keyword evidence="4 6" id="KW-0067">ATP-binding</keyword>